<dbReference type="Gene3D" id="1.10.150.20">
    <property type="entry name" value="5' to 3' exonuclease, C-terminal subdomain"/>
    <property type="match status" value="1"/>
</dbReference>
<organism evidence="1 2">
    <name type="scientific">Corynebacterium felinum</name>
    <dbReference type="NCBI Taxonomy" id="131318"/>
    <lineage>
        <taxon>Bacteria</taxon>
        <taxon>Bacillati</taxon>
        <taxon>Actinomycetota</taxon>
        <taxon>Actinomycetes</taxon>
        <taxon>Mycobacteriales</taxon>
        <taxon>Corynebacteriaceae</taxon>
        <taxon>Corynebacterium</taxon>
    </lineage>
</organism>
<dbReference type="RefSeq" id="WP_277103239.1">
    <property type="nucleotide sequence ID" value="NZ_BAAAJS010000028.1"/>
</dbReference>
<proteinExistence type="predicted"/>
<protein>
    <submittedName>
        <fullName evidence="1">RecB family nuclease</fullName>
    </submittedName>
</protein>
<evidence type="ECO:0000313" key="1">
    <source>
        <dbReference type="EMBL" id="MDR7354318.1"/>
    </source>
</evidence>
<reference evidence="1 2" key="1">
    <citation type="submission" date="2023-07" db="EMBL/GenBank/DDBJ databases">
        <title>Sequencing the genomes of 1000 actinobacteria strains.</title>
        <authorList>
            <person name="Klenk H.-P."/>
        </authorList>
    </citation>
    <scope>NUCLEOTIDE SEQUENCE [LARGE SCALE GENOMIC DNA]</scope>
    <source>
        <strain evidence="1 2">DSM 44508</strain>
    </source>
</reference>
<dbReference type="InterPro" id="IPR010995">
    <property type="entry name" value="DNA_repair_Rad51/TF_NusA_a-hlx"/>
</dbReference>
<dbReference type="Proteomes" id="UP001183619">
    <property type="component" value="Unassembled WGS sequence"/>
</dbReference>
<sequence>MAAKFSEQEREILVALTGVGPTVITRLEQMGFSSLVDLATADVEQILQAGAAATGSSCWKNSPQARRAITAVVECARNHGGR</sequence>
<evidence type="ECO:0000313" key="2">
    <source>
        <dbReference type="Proteomes" id="UP001183619"/>
    </source>
</evidence>
<accession>A0ABU2B6T8</accession>
<dbReference type="EMBL" id="JAVDYF010000001">
    <property type="protein sequence ID" value="MDR7354318.1"/>
    <property type="molecule type" value="Genomic_DNA"/>
</dbReference>
<name>A0ABU2B6T8_9CORY</name>
<keyword evidence="2" id="KW-1185">Reference proteome</keyword>
<gene>
    <name evidence="1" type="ORF">J2S37_000856</name>
</gene>
<comment type="caution">
    <text evidence="1">The sequence shown here is derived from an EMBL/GenBank/DDBJ whole genome shotgun (WGS) entry which is preliminary data.</text>
</comment>
<dbReference type="SUPFAM" id="SSF47794">
    <property type="entry name" value="Rad51 N-terminal domain-like"/>
    <property type="match status" value="1"/>
</dbReference>